<sequence>MTTFQWCSNESGIATNDTIFEIPKILSEGQKKFAIRLQPRSFSCPDGEYEKMFYLPMNTSLIENYSEEMSEFSSNGFFRNDNFYYPQEAFCIVEWTNSHLAVRVCGKLSQERSFSALPECDHSNHCIPKCCPMNMLLTSSADGHAQCQPNFNNSARFKPILYNKEFQKSSSMRPVYYFIRSDFSKAPLQASLKNTNSDLKKFHYFN</sequence>
<dbReference type="Proteomes" id="UP000708208">
    <property type="component" value="Unassembled WGS sequence"/>
</dbReference>
<organism evidence="1 2">
    <name type="scientific">Allacma fusca</name>
    <dbReference type="NCBI Taxonomy" id="39272"/>
    <lineage>
        <taxon>Eukaryota</taxon>
        <taxon>Metazoa</taxon>
        <taxon>Ecdysozoa</taxon>
        <taxon>Arthropoda</taxon>
        <taxon>Hexapoda</taxon>
        <taxon>Collembola</taxon>
        <taxon>Symphypleona</taxon>
        <taxon>Sminthuridae</taxon>
        <taxon>Allacma</taxon>
    </lineage>
</organism>
<comment type="caution">
    <text evidence="1">The sequence shown here is derived from an EMBL/GenBank/DDBJ whole genome shotgun (WGS) entry which is preliminary data.</text>
</comment>
<keyword evidence="2" id="KW-1185">Reference proteome</keyword>
<accession>A0A8J2KQ92</accession>
<name>A0A8J2KQ92_9HEXA</name>
<dbReference type="EMBL" id="CAJVCH010480209">
    <property type="protein sequence ID" value="CAG7820492.1"/>
    <property type="molecule type" value="Genomic_DNA"/>
</dbReference>
<evidence type="ECO:0000313" key="2">
    <source>
        <dbReference type="Proteomes" id="UP000708208"/>
    </source>
</evidence>
<evidence type="ECO:0000313" key="1">
    <source>
        <dbReference type="EMBL" id="CAG7820492.1"/>
    </source>
</evidence>
<feature type="non-terminal residue" evidence="1">
    <location>
        <position position="1"/>
    </location>
</feature>
<reference evidence="1" key="1">
    <citation type="submission" date="2021-06" db="EMBL/GenBank/DDBJ databases">
        <authorList>
            <person name="Hodson N. C."/>
            <person name="Mongue J. A."/>
            <person name="Jaron S. K."/>
        </authorList>
    </citation>
    <scope>NUCLEOTIDE SEQUENCE</scope>
</reference>
<dbReference type="AlphaFoldDB" id="A0A8J2KQ92"/>
<proteinExistence type="predicted"/>
<protein>
    <submittedName>
        <fullName evidence="1">Uncharacterized protein</fullName>
    </submittedName>
</protein>
<gene>
    <name evidence="1" type="ORF">AFUS01_LOCUS30882</name>
</gene>